<keyword evidence="3" id="KW-1185">Reference proteome</keyword>
<gene>
    <name evidence="2" type="ORF">Amac_081890</name>
</gene>
<protein>
    <submittedName>
        <fullName evidence="2">Uncharacterized protein</fullName>
    </submittedName>
</protein>
<dbReference type="AlphaFoldDB" id="A0A5M3X1W9"/>
<feature type="region of interest" description="Disordered" evidence="1">
    <location>
        <begin position="1"/>
        <end position="23"/>
    </location>
</feature>
<dbReference type="EMBL" id="BLAE01000062">
    <property type="protein sequence ID" value="GES14592.1"/>
    <property type="molecule type" value="Genomic_DNA"/>
</dbReference>
<comment type="caution">
    <text evidence="2">The sequence shown here is derived from an EMBL/GenBank/DDBJ whole genome shotgun (WGS) entry which is preliminary data.</text>
</comment>
<sequence length="68" mass="7641">MLHRRGHALAGKKKSTRDAHVTKGTYEHCPIAGRAKRPAFGNPLILGARDFVREMGRQRLITEETAME</sequence>
<evidence type="ECO:0000256" key="1">
    <source>
        <dbReference type="SAM" id="MobiDB-lite"/>
    </source>
</evidence>
<accession>A0A5M3X1W9</accession>
<reference evidence="2 3" key="1">
    <citation type="submission" date="2019-10" db="EMBL/GenBank/DDBJ databases">
        <title>Whole genome shotgun sequence of Acrocarpospora macrocephala NBRC 16266.</title>
        <authorList>
            <person name="Ichikawa N."/>
            <person name="Kimura A."/>
            <person name="Kitahashi Y."/>
            <person name="Komaki H."/>
            <person name="Oguchi A."/>
        </authorList>
    </citation>
    <scope>NUCLEOTIDE SEQUENCE [LARGE SCALE GENOMIC DNA]</scope>
    <source>
        <strain evidence="2 3">NBRC 16266</strain>
    </source>
</reference>
<proteinExistence type="predicted"/>
<feature type="compositionally biased region" description="Basic residues" evidence="1">
    <location>
        <begin position="1"/>
        <end position="15"/>
    </location>
</feature>
<evidence type="ECO:0000313" key="2">
    <source>
        <dbReference type="EMBL" id="GES14592.1"/>
    </source>
</evidence>
<organism evidence="2 3">
    <name type="scientific">Acrocarpospora macrocephala</name>
    <dbReference type="NCBI Taxonomy" id="150177"/>
    <lineage>
        <taxon>Bacteria</taxon>
        <taxon>Bacillati</taxon>
        <taxon>Actinomycetota</taxon>
        <taxon>Actinomycetes</taxon>
        <taxon>Streptosporangiales</taxon>
        <taxon>Streptosporangiaceae</taxon>
        <taxon>Acrocarpospora</taxon>
    </lineage>
</organism>
<dbReference type="Proteomes" id="UP000331127">
    <property type="component" value="Unassembled WGS sequence"/>
</dbReference>
<name>A0A5M3X1W9_9ACTN</name>
<evidence type="ECO:0000313" key="3">
    <source>
        <dbReference type="Proteomes" id="UP000331127"/>
    </source>
</evidence>